<reference evidence="1" key="1">
    <citation type="journal article" date="2015" name="Nature">
        <title>Complex archaea that bridge the gap between prokaryotes and eukaryotes.</title>
        <authorList>
            <person name="Spang A."/>
            <person name="Saw J.H."/>
            <person name="Jorgensen S.L."/>
            <person name="Zaremba-Niedzwiedzka K."/>
            <person name="Martijn J."/>
            <person name="Lind A.E."/>
            <person name="van Eijk R."/>
            <person name="Schleper C."/>
            <person name="Guy L."/>
            <person name="Ettema T.J."/>
        </authorList>
    </citation>
    <scope>NUCLEOTIDE SEQUENCE</scope>
</reference>
<dbReference type="AlphaFoldDB" id="A0A0F9EPV8"/>
<proteinExistence type="predicted"/>
<evidence type="ECO:0008006" key="2">
    <source>
        <dbReference type="Google" id="ProtNLM"/>
    </source>
</evidence>
<dbReference type="EMBL" id="LAZR01026583">
    <property type="protein sequence ID" value="KKL68266.1"/>
    <property type="molecule type" value="Genomic_DNA"/>
</dbReference>
<sequence length="243" mass="27690">MLRKLSPASLAQYGEYVHGFKPAPHHRLWCDLLEDTTLQRLLIVAPPDHAKTTWVSVVWPAWEIGRDPALHFGHVCNTATQAQANSIAVRDTVRDSELYGEIFPAAKPDYLKGWANHRWYLQRKNPGDKDPTYVCAGLYGPILGRRFKLGLLDDIMDEENSATHLQREKVVRWISTTFMSRILPAHEGGRAVGVMTRWHELDVARWMAEQGWVVVHMPMRGYGGKALCPFCAKLPPEQTLHFE</sequence>
<protein>
    <recommendedName>
        <fullName evidence="2">Terminase large subunit gp17-like C-terminal domain-containing protein</fullName>
    </recommendedName>
</protein>
<organism evidence="1">
    <name type="scientific">marine sediment metagenome</name>
    <dbReference type="NCBI Taxonomy" id="412755"/>
    <lineage>
        <taxon>unclassified sequences</taxon>
        <taxon>metagenomes</taxon>
        <taxon>ecological metagenomes</taxon>
    </lineage>
</organism>
<evidence type="ECO:0000313" key="1">
    <source>
        <dbReference type="EMBL" id="KKL68266.1"/>
    </source>
</evidence>
<gene>
    <name evidence="1" type="ORF">LCGC14_2126730</name>
</gene>
<name>A0A0F9EPV8_9ZZZZ</name>
<feature type="non-terminal residue" evidence="1">
    <location>
        <position position="243"/>
    </location>
</feature>
<accession>A0A0F9EPV8</accession>
<comment type="caution">
    <text evidence="1">The sequence shown here is derived from an EMBL/GenBank/DDBJ whole genome shotgun (WGS) entry which is preliminary data.</text>
</comment>